<evidence type="ECO:0000256" key="1">
    <source>
        <dbReference type="SAM" id="MobiDB-lite"/>
    </source>
</evidence>
<dbReference type="Proteomes" id="UP000292704">
    <property type="component" value="Unassembled WGS sequence"/>
</dbReference>
<dbReference type="RefSeq" id="WP_130169630.1">
    <property type="nucleotide sequence ID" value="NZ_SHMR01000001.1"/>
</dbReference>
<feature type="compositionally biased region" description="Basic and acidic residues" evidence="1">
    <location>
        <begin position="43"/>
        <end position="64"/>
    </location>
</feature>
<gene>
    <name evidence="2" type="ORF">ELS17_04055</name>
</gene>
<proteinExistence type="predicted"/>
<organism evidence="2 3">
    <name type="scientific">Natrinema altunense</name>
    <dbReference type="NCBI Taxonomy" id="222984"/>
    <lineage>
        <taxon>Archaea</taxon>
        <taxon>Methanobacteriati</taxon>
        <taxon>Methanobacteriota</taxon>
        <taxon>Stenosarchaea group</taxon>
        <taxon>Halobacteria</taxon>
        <taxon>Halobacteriales</taxon>
        <taxon>Natrialbaceae</taxon>
        <taxon>Natrinema</taxon>
    </lineage>
</organism>
<dbReference type="OrthoDB" id="170759at2157"/>
<accession>A0A482XY33</accession>
<feature type="compositionally biased region" description="Basic and acidic residues" evidence="1">
    <location>
        <begin position="74"/>
        <end position="86"/>
    </location>
</feature>
<dbReference type="EMBL" id="SHMR01000001">
    <property type="protein sequence ID" value="RZH68649.1"/>
    <property type="molecule type" value="Genomic_DNA"/>
</dbReference>
<protein>
    <submittedName>
        <fullName evidence="2">Uncharacterized protein</fullName>
    </submittedName>
</protein>
<comment type="caution">
    <text evidence="2">The sequence shown here is derived from an EMBL/GenBank/DDBJ whole genome shotgun (WGS) entry which is preliminary data.</text>
</comment>
<feature type="region of interest" description="Disordered" evidence="1">
    <location>
        <begin position="1"/>
        <end position="86"/>
    </location>
</feature>
<reference evidence="2 3" key="1">
    <citation type="submission" date="2019-02" db="EMBL/GenBank/DDBJ databases">
        <title>Genome analysis provides insights into bioremediation potentialities and Haloocin production by Natrinema altunense strain 4.1R isolated from Chott Douz in Tunisian desert.</title>
        <authorList>
            <person name="Najjari A."/>
            <person name="Youssef N."/>
            <person name="Ben Dhia O."/>
            <person name="Ferjani R."/>
            <person name="El Hidri D."/>
            <person name="Ouzari H.I."/>
            <person name="Cherif A."/>
        </authorList>
    </citation>
    <scope>NUCLEOTIDE SEQUENCE [LARGE SCALE GENOMIC DNA]</scope>
    <source>
        <strain evidence="2 3">4.1R</strain>
    </source>
</reference>
<feature type="compositionally biased region" description="Basic and acidic residues" evidence="1">
    <location>
        <begin position="1"/>
        <end position="36"/>
    </location>
</feature>
<sequence length="86" mass="9954">MSENTDEREATDKDEHGRDVQLAREQTDPEAARDEEGLTEEEKEARERQAEAERKQDIDEGSVDREDDALENANPDHHRDEEPHNS</sequence>
<evidence type="ECO:0000313" key="3">
    <source>
        <dbReference type="Proteomes" id="UP000292704"/>
    </source>
</evidence>
<evidence type="ECO:0000313" key="2">
    <source>
        <dbReference type="EMBL" id="RZH68649.1"/>
    </source>
</evidence>
<dbReference type="AlphaFoldDB" id="A0A482XY33"/>
<name>A0A482XY33_9EURY</name>